<accession>A0A9D9D7T1</accession>
<gene>
    <name evidence="2" type="ORF">IAC78_01840</name>
</gene>
<feature type="transmembrane region" description="Helical" evidence="1">
    <location>
        <begin position="46"/>
        <end position="67"/>
    </location>
</feature>
<dbReference type="AlphaFoldDB" id="A0A9D9D7T1"/>
<comment type="caution">
    <text evidence="2">The sequence shown here is derived from an EMBL/GenBank/DDBJ whole genome shotgun (WGS) entry which is preliminary data.</text>
</comment>
<feature type="transmembrane region" description="Helical" evidence="1">
    <location>
        <begin position="7"/>
        <end position="26"/>
    </location>
</feature>
<name>A0A9D9D7T1_9BACL</name>
<organism evidence="2 3">
    <name type="scientific">Candidatus Scatoplasma merdavium</name>
    <dbReference type="NCBI Taxonomy" id="2840932"/>
    <lineage>
        <taxon>Bacteria</taxon>
        <taxon>Bacillati</taxon>
        <taxon>Bacillota</taxon>
        <taxon>Bacilli</taxon>
        <taxon>Bacillales</taxon>
        <taxon>Candidatus Scatoplasma</taxon>
    </lineage>
</organism>
<evidence type="ECO:0000256" key="1">
    <source>
        <dbReference type="SAM" id="Phobius"/>
    </source>
</evidence>
<protein>
    <submittedName>
        <fullName evidence="2">Uncharacterized protein</fullName>
    </submittedName>
</protein>
<keyword evidence="1" id="KW-0472">Membrane</keyword>
<dbReference type="Proteomes" id="UP000823629">
    <property type="component" value="Unassembled WGS sequence"/>
</dbReference>
<proteinExistence type="predicted"/>
<keyword evidence="1" id="KW-0812">Transmembrane</keyword>
<feature type="transmembrane region" description="Helical" evidence="1">
    <location>
        <begin position="79"/>
        <end position="98"/>
    </location>
</feature>
<keyword evidence="1" id="KW-1133">Transmembrane helix</keyword>
<reference evidence="2" key="1">
    <citation type="submission" date="2020-10" db="EMBL/GenBank/DDBJ databases">
        <authorList>
            <person name="Gilroy R."/>
        </authorList>
    </citation>
    <scope>NUCLEOTIDE SEQUENCE</scope>
    <source>
        <strain evidence="2">1748</strain>
    </source>
</reference>
<dbReference type="EMBL" id="JADING010000052">
    <property type="protein sequence ID" value="MBO8414208.1"/>
    <property type="molecule type" value="Genomic_DNA"/>
</dbReference>
<reference evidence="2" key="2">
    <citation type="journal article" date="2021" name="PeerJ">
        <title>Extensive microbial diversity within the chicken gut microbiome revealed by metagenomics and culture.</title>
        <authorList>
            <person name="Gilroy R."/>
            <person name="Ravi A."/>
            <person name="Getino M."/>
            <person name="Pursley I."/>
            <person name="Horton D.L."/>
            <person name="Alikhan N.F."/>
            <person name="Baker D."/>
            <person name="Gharbi K."/>
            <person name="Hall N."/>
            <person name="Watson M."/>
            <person name="Adriaenssens E.M."/>
            <person name="Foster-Nyarko E."/>
            <person name="Jarju S."/>
            <person name="Secka A."/>
            <person name="Antonio M."/>
            <person name="Oren A."/>
            <person name="Chaudhuri R.R."/>
            <person name="La Ragione R."/>
            <person name="Hildebrand F."/>
            <person name="Pallen M.J."/>
        </authorList>
    </citation>
    <scope>NUCLEOTIDE SEQUENCE</scope>
    <source>
        <strain evidence="2">1748</strain>
    </source>
</reference>
<evidence type="ECO:0000313" key="2">
    <source>
        <dbReference type="EMBL" id="MBO8414208.1"/>
    </source>
</evidence>
<sequence>MNKIKNYIYPSLMSLGGLTGLIYGLVIYFQSISSYDGGFEANMDSIVISFASLIVLGFGIYGLILLIQNKEYKGYALDFAVAISLFVVFGYLLSNYISASLENEAYGDTFTALTCIASLFLALGFGFKAYYSSVSKEN</sequence>
<feature type="transmembrane region" description="Helical" evidence="1">
    <location>
        <begin position="110"/>
        <end position="131"/>
    </location>
</feature>
<evidence type="ECO:0000313" key="3">
    <source>
        <dbReference type="Proteomes" id="UP000823629"/>
    </source>
</evidence>